<name>A0E516_PARTE</name>
<dbReference type="EMBL" id="CT868659">
    <property type="protein sequence ID" value="CAK90383.1"/>
    <property type="molecule type" value="Genomic_DNA"/>
</dbReference>
<gene>
    <name evidence="1" type="ORF">GSPATT00023560001</name>
</gene>
<dbReference type="AlphaFoldDB" id="A0E516"/>
<protein>
    <recommendedName>
        <fullName evidence="3">SPX domain-containing protein</fullName>
    </recommendedName>
</protein>
<dbReference type="GeneID" id="5043565"/>
<accession>A0E516</accession>
<evidence type="ECO:0000313" key="2">
    <source>
        <dbReference type="Proteomes" id="UP000000600"/>
    </source>
</evidence>
<organism evidence="1 2">
    <name type="scientific">Paramecium tetraurelia</name>
    <dbReference type="NCBI Taxonomy" id="5888"/>
    <lineage>
        <taxon>Eukaryota</taxon>
        <taxon>Sar</taxon>
        <taxon>Alveolata</taxon>
        <taxon>Ciliophora</taxon>
        <taxon>Intramacronucleata</taxon>
        <taxon>Oligohymenophorea</taxon>
        <taxon>Peniculida</taxon>
        <taxon>Parameciidae</taxon>
        <taxon>Paramecium</taxon>
    </lineage>
</organism>
<dbReference type="HOGENOM" id="CLU_1108857_0_0_1"/>
<dbReference type="InParanoid" id="A0E516"/>
<proteinExistence type="predicted"/>
<dbReference type="OMA" id="FLDRIYH"/>
<reference evidence="1 2" key="1">
    <citation type="journal article" date="2006" name="Nature">
        <title>Global trends of whole-genome duplications revealed by the ciliate Paramecium tetraurelia.</title>
        <authorList>
            <consortium name="Genoscope"/>
            <person name="Aury J.-M."/>
            <person name="Jaillon O."/>
            <person name="Duret L."/>
            <person name="Noel B."/>
            <person name="Jubin C."/>
            <person name="Porcel B.M."/>
            <person name="Segurens B."/>
            <person name="Daubin V."/>
            <person name="Anthouard V."/>
            <person name="Aiach N."/>
            <person name="Arnaiz O."/>
            <person name="Billaut A."/>
            <person name="Beisson J."/>
            <person name="Blanc I."/>
            <person name="Bouhouche K."/>
            <person name="Camara F."/>
            <person name="Duharcourt S."/>
            <person name="Guigo R."/>
            <person name="Gogendeau D."/>
            <person name="Katinka M."/>
            <person name="Keller A.-M."/>
            <person name="Kissmehl R."/>
            <person name="Klotz C."/>
            <person name="Koll F."/>
            <person name="Le Moue A."/>
            <person name="Lepere C."/>
            <person name="Malinsky S."/>
            <person name="Nowacki M."/>
            <person name="Nowak J.K."/>
            <person name="Plattner H."/>
            <person name="Poulain J."/>
            <person name="Ruiz F."/>
            <person name="Serrano V."/>
            <person name="Zagulski M."/>
            <person name="Dessen P."/>
            <person name="Betermier M."/>
            <person name="Weissenbach J."/>
            <person name="Scarpelli C."/>
            <person name="Schachter V."/>
            <person name="Sperling L."/>
            <person name="Meyer E."/>
            <person name="Cohen J."/>
            <person name="Wincker P."/>
        </authorList>
    </citation>
    <scope>NUCLEOTIDE SEQUENCE [LARGE SCALE GENOMIC DNA]</scope>
    <source>
        <strain evidence="1 2">Stock d4-2</strain>
    </source>
</reference>
<keyword evidence="2" id="KW-1185">Reference proteome</keyword>
<dbReference type="Proteomes" id="UP000000600">
    <property type="component" value="Unassembled WGS sequence"/>
</dbReference>
<dbReference type="OrthoDB" id="297176at2759"/>
<sequence>MQEIDVLRLHKETIKYLEIENIFKRLTSTFLDRIYHLIKDIFAEEHKFTIQVHNRYNQELLKLANQKEISMKEFKLAEHYKLNSEIFKTNLQAIFTIVIDDLQNSFNKQVLIEERAILEPRLLTQIDEESQICLTENINEVSQDYPKTTRDEVKTEETPMVNKEFKQSQSKNPLTKLLQLNKSSCLSIVSSPRHSRDNSINNSTFKQSNKQIQQLVLNNKMQIKERSIIKNKSFELNQIAESLLAQTKSPKANQTMILNNLMSKMVNLKENALK</sequence>
<dbReference type="RefSeq" id="XP_001457780.1">
    <property type="nucleotide sequence ID" value="XM_001457743.1"/>
</dbReference>
<evidence type="ECO:0000313" key="1">
    <source>
        <dbReference type="EMBL" id="CAK90383.1"/>
    </source>
</evidence>
<dbReference type="KEGG" id="ptm:GSPATT00023560001"/>
<evidence type="ECO:0008006" key="3">
    <source>
        <dbReference type="Google" id="ProtNLM"/>
    </source>
</evidence>